<reference evidence="1" key="1">
    <citation type="journal article" date="2018" name="Genome Biol. Evol.">
        <title>Genomics and development of Lentinus tigrinus, a white-rot wood-decaying mushroom with dimorphic fruiting bodies.</title>
        <authorList>
            <person name="Wu B."/>
            <person name="Xu Z."/>
            <person name="Knudson A."/>
            <person name="Carlson A."/>
            <person name="Chen N."/>
            <person name="Kovaka S."/>
            <person name="LaButti K."/>
            <person name="Lipzen A."/>
            <person name="Pennachio C."/>
            <person name="Riley R."/>
            <person name="Schakwitz W."/>
            <person name="Umezawa K."/>
            <person name="Ohm R.A."/>
            <person name="Grigoriev I.V."/>
            <person name="Nagy L.G."/>
            <person name="Gibbons J."/>
            <person name="Hibbett D."/>
        </authorList>
    </citation>
    <scope>NUCLEOTIDE SEQUENCE [LARGE SCALE GENOMIC DNA]</scope>
    <source>
        <strain evidence="1">ALCF2SS1-6</strain>
    </source>
</reference>
<dbReference type="OrthoDB" id="432970at2759"/>
<dbReference type="STRING" id="1328759.A0A5C2RYM1"/>
<dbReference type="EMBL" id="ML122290">
    <property type="protein sequence ID" value="RPD56119.1"/>
    <property type="molecule type" value="Genomic_DNA"/>
</dbReference>
<gene>
    <name evidence="1" type="ORF">L227DRAFT_287098</name>
</gene>
<accession>A0A5C2RYM1</accession>
<dbReference type="AlphaFoldDB" id="A0A5C2RYM1"/>
<sequence>MLNKMNDEHNTKPRGRPPTTHCTGCNVKFSEDYACEDECPSCGYVACESCISHESRGACYRAGSNFGRNYCEMEPRWYHNDGNGKAYNGDRHPHAFPDEPYRDEVYEPEPRACNNCGKVTKVFNNEYCH</sequence>
<name>A0A5C2RYM1_9APHY</name>
<evidence type="ECO:0000313" key="1">
    <source>
        <dbReference type="EMBL" id="RPD56119.1"/>
    </source>
</evidence>
<proteinExistence type="predicted"/>
<organism evidence="1 2">
    <name type="scientific">Lentinus tigrinus ALCF2SS1-6</name>
    <dbReference type="NCBI Taxonomy" id="1328759"/>
    <lineage>
        <taxon>Eukaryota</taxon>
        <taxon>Fungi</taxon>
        <taxon>Dikarya</taxon>
        <taxon>Basidiomycota</taxon>
        <taxon>Agaricomycotina</taxon>
        <taxon>Agaricomycetes</taxon>
        <taxon>Polyporales</taxon>
        <taxon>Polyporaceae</taxon>
        <taxon>Lentinus</taxon>
    </lineage>
</organism>
<dbReference type="Proteomes" id="UP000313359">
    <property type="component" value="Unassembled WGS sequence"/>
</dbReference>
<evidence type="ECO:0000313" key="2">
    <source>
        <dbReference type="Proteomes" id="UP000313359"/>
    </source>
</evidence>
<protein>
    <submittedName>
        <fullName evidence="1">Uncharacterized protein</fullName>
    </submittedName>
</protein>
<keyword evidence="2" id="KW-1185">Reference proteome</keyword>